<accession>A0A4P7SIM9</accession>
<dbReference type="InterPro" id="IPR021400">
    <property type="entry name" value="DUF3039"/>
</dbReference>
<dbReference type="EMBL" id="CP039291">
    <property type="protein sequence ID" value="QCB94099.1"/>
    <property type="molecule type" value="Genomic_DNA"/>
</dbReference>
<gene>
    <name evidence="2" type="ORF">E5225_11520</name>
</gene>
<dbReference type="Proteomes" id="UP000296469">
    <property type="component" value="Chromosome"/>
</dbReference>
<sequence length="136" mass="13955">MSDPTPPPSGPDDPFGPDTRGGTSLLERTEATEQVEPGDHERFAHYVRKEKIMESALNGRPVVALCGKVWVPGRDPKKFPVCPVCKEIFEGLREPQDGGDGSGGQGSGGAGSGGAGFGSGRRWGFGRGTGSGSGGA</sequence>
<feature type="compositionally biased region" description="Gly residues" evidence="1">
    <location>
        <begin position="98"/>
        <end position="136"/>
    </location>
</feature>
<dbReference type="KEGG" id="celz:E5225_11520"/>
<reference evidence="2 3" key="1">
    <citation type="submission" date="2019-04" db="EMBL/GenBank/DDBJ databases">
        <title>Isolation and identification of Cellulomonas shaoxiangyii sp. Nov. isolated from feces of the Tibetan antelopes (Pantholops hodgsonii) in the Qinghai-Tibet plateau of China.</title>
        <authorList>
            <person name="Tian Z."/>
        </authorList>
    </citation>
    <scope>NUCLEOTIDE SEQUENCE [LARGE SCALE GENOMIC DNA]</scope>
    <source>
        <strain evidence="2 3">Z28</strain>
    </source>
</reference>
<feature type="compositionally biased region" description="Basic and acidic residues" evidence="1">
    <location>
        <begin position="27"/>
        <end position="41"/>
    </location>
</feature>
<dbReference type="AlphaFoldDB" id="A0A4P7SIM9"/>
<organism evidence="2 3">
    <name type="scientific">Cellulomonas shaoxiangyii</name>
    <dbReference type="NCBI Taxonomy" id="2566013"/>
    <lineage>
        <taxon>Bacteria</taxon>
        <taxon>Bacillati</taxon>
        <taxon>Actinomycetota</taxon>
        <taxon>Actinomycetes</taxon>
        <taxon>Micrococcales</taxon>
        <taxon>Cellulomonadaceae</taxon>
        <taxon>Cellulomonas</taxon>
    </lineage>
</organism>
<protein>
    <submittedName>
        <fullName evidence="2">DUF3039 domain-containing protein</fullName>
    </submittedName>
</protein>
<name>A0A4P7SIM9_9CELL</name>
<evidence type="ECO:0000313" key="2">
    <source>
        <dbReference type="EMBL" id="QCB94099.1"/>
    </source>
</evidence>
<feature type="compositionally biased region" description="Pro residues" evidence="1">
    <location>
        <begin position="1"/>
        <end position="11"/>
    </location>
</feature>
<keyword evidence="3" id="KW-1185">Reference proteome</keyword>
<dbReference type="RefSeq" id="WP_135973972.1">
    <property type="nucleotide sequence ID" value="NZ_CP039291.1"/>
</dbReference>
<proteinExistence type="predicted"/>
<evidence type="ECO:0000313" key="3">
    <source>
        <dbReference type="Proteomes" id="UP000296469"/>
    </source>
</evidence>
<dbReference type="OrthoDB" id="8481541at2"/>
<feature type="region of interest" description="Disordered" evidence="1">
    <location>
        <begin position="1"/>
        <end position="41"/>
    </location>
</feature>
<feature type="region of interest" description="Disordered" evidence="1">
    <location>
        <begin position="92"/>
        <end position="136"/>
    </location>
</feature>
<evidence type="ECO:0000256" key="1">
    <source>
        <dbReference type="SAM" id="MobiDB-lite"/>
    </source>
</evidence>
<dbReference type="Pfam" id="PF11238">
    <property type="entry name" value="DUF3039"/>
    <property type="match status" value="1"/>
</dbReference>